<evidence type="ECO:0000313" key="2">
    <source>
        <dbReference type="EMBL" id="MQA54147.1"/>
    </source>
</evidence>
<dbReference type="GO" id="GO:0016747">
    <property type="term" value="F:acyltransferase activity, transferring groups other than amino-acyl groups"/>
    <property type="evidence" value="ECO:0007669"/>
    <property type="project" value="InterPro"/>
</dbReference>
<gene>
    <name evidence="2" type="ORF">GDH07_12585</name>
</gene>
<organism evidence="2 3">
    <name type="scientific">Pseudomonas piscis</name>
    <dbReference type="NCBI Taxonomy" id="2614538"/>
    <lineage>
        <taxon>Bacteria</taxon>
        <taxon>Pseudomonadati</taxon>
        <taxon>Pseudomonadota</taxon>
        <taxon>Gammaproteobacteria</taxon>
        <taxon>Pseudomonadales</taxon>
        <taxon>Pseudomonadaceae</taxon>
        <taxon>Pseudomonas</taxon>
    </lineage>
</organism>
<dbReference type="InterPro" id="IPR038740">
    <property type="entry name" value="BioF2-like_GNAT_dom"/>
</dbReference>
<dbReference type="AlphaFoldDB" id="A0A7X1PLX6"/>
<dbReference type="RefSeq" id="WP_152897730.1">
    <property type="nucleotide sequence ID" value="NZ_WHUV01000002.1"/>
</dbReference>
<dbReference type="InterPro" id="IPR016181">
    <property type="entry name" value="Acyl_CoA_acyltransferase"/>
</dbReference>
<dbReference type="Gene3D" id="3.40.630.30">
    <property type="match status" value="1"/>
</dbReference>
<protein>
    <submittedName>
        <fullName evidence="2">GNAT family N-acetyltransferase</fullName>
    </submittedName>
</protein>
<reference evidence="2 3" key="1">
    <citation type="submission" date="2019-10" db="EMBL/GenBank/DDBJ databases">
        <title>Pseudomonas dajingensis sp. nov., isolated from the profound head ulcers of farmed Murray cod (Maccullochella peelii peelii).</title>
        <authorList>
            <person name="Liu Y."/>
        </authorList>
    </citation>
    <scope>NUCLEOTIDE SEQUENCE [LARGE SCALE GENOMIC DNA]</scope>
    <source>
        <strain evidence="2 3">MC042</strain>
    </source>
</reference>
<keyword evidence="2" id="KW-0808">Transferase</keyword>
<evidence type="ECO:0000313" key="3">
    <source>
        <dbReference type="Proteomes" id="UP000486534"/>
    </source>
</evidence>
<dbReference type="Proteomes" id="UP000486534">
    <property type="component" value="Unassembled WGS sequence"/>
</dbReference>
<accession>A0A7X1PLX6</accession>
<name>A0A7X1PLX6_9PSED</name>
<dbReference type="EMBL" id="WHUV01000002">
    <property type="protein sequence ID" value="MQA54147.1"/>
    <property type="molecule type" value="Genomic_DNA"/>
</dbReference>
<evidence type="ECO:0000259" key="1">
    <source>
        <dbReference type="PROSITE" id="PS51186"/>
    </source>
</evidence>
<proteinExistence type="predicted"/>
<feature type="domain" description="N-acetyltransferase" evidence="1">
    <location>
        <begin position="190"/>
        <end position="347"/>
    </location>
</feature>
<dbReference type="InterPro" id="IPR000182">
    <property type="entry name" value="GNAT_dom"/>
</dbReference>
<sequence>MNMRWQWCSDLSAAQFPEAAYEQLRAATEQATPFNRLGWLRGAAQALAPGQALQVLLGWQEQRLVLCLPLVAGRESRGGLPLRVVRHLGHPLSDRLALLVADSARHAMPEVLRQIRRHLPHDLLQLHELVAADELLAPWRQASSYAEQTLTCRVPEHLVVPADAEEASGTLRYELRRARKRCAQIDARIIRVAPRAEGVDEILQRLCEVEQASWKGTDGLGIFSGGPRRQWMFSALRQLAAEDCVRIVLLEHQGRCISYRLGLLERGRLYDYNIAFLADYANLGSGRLLLDEWIRWGLEDGWQWVDASRVSLSRSSHQLHERLSGLVEQQRWSFYSWRALGLLAGLGERLWQRLKPHLKAWRERRQAAATAKVRP</sequence>
<dbReference type="Pfam" id="PF13480">
    <property type="entry name" value="Acetyltransf_6"/>
    <property type="match status" value="1"/>
</dbReference>
<dbReference type="SUPFAM" id="SSF55729">
    <property type="entry name" value="Acyl-CoA N-acyltransferases (Nat)"/>
    <property type="match status" value="1"/>
</dbReference>
<dbReference type="PROSITE" id="PS51186">
    <property type="entry name" value="GNAT"/>
    <property type="match status" value="1"/>
</dbReference>
<comment type="caution">
    <text evidence="2">The sequence shown here is derived from an EMBL/GenBank/DDBJ whole genome shotgun (WGS) entry which is preliminary data.</text>
</comment>